<sequence length="113" mass="12893">MASYNMNTHDLSLHYAKVATWTFLNRNQKQRPIRHNLHANYWNRPPDTEKWKLAVKARHQLSSSDCLLSVCGSYPYPLCSVCCSNKGAPTGKRCSDFDITLFRSLKATCLSIV</sequence>
<protein>
    <submittedName>
        <fullName evidence="1">Uncharacterized protein</fullName>
    </submittedName>
</protein>
<name>A0AA35KBW8_9SAUR</name>
<evidence type="ECO:0000313" key="1">
    <source>
        <dbReference type="EMBL" id="CAI5775400.1"/>
    </source>
</evidence>
<keyword evidence="2" id="KW-1185">Reference proteome</keyword>
<dbReference type="EMBL" id="OX395130">
    <property type="protein sequence ID" value="CAI5775400.1"/>
    <property type="molecule type" value="Genomic_DNA"/>
</dbReference>
<dbReference type="AlphaFoldDB" id="A0AA35KBW8"/>
<gene>
    <name evidence="1" type="ORF">PODLI_1B012105</name>
</gene>
<reference evidence="1" key="1">
    <citation type="submission" date="2022-12" db="EMBL/GenBank/DDBJ databases">
        <authorList>
            <person name="Alioto T."/>
            <person name="Alioto T."/>
            <person name="Gomez Garrido J."/>
        </authorList>
    </citation>
    <scope>NUCLEOTIDE SEQUENCE</scope>
</reference>
<accession>A0AA35KBW8</accession>
<dbReference type="Proteomes" id="UP001178461">
    <property type="component" value="Chromosome 5"/>
</dbReference>
<evidence type="ECO:0000313" key="2">
    <source>
        <dbReference type="Proteomes" id="UP001178461"/>
    </source>
</evidence>
<organism evidence="1 2">
    <name type="scientific">Podarcis lilfordi</name>
    <name type="common">Lilford's wall lizard</name>
    <dbReference type="NCBI Taxonomy" id="74358"/>
    <lineage>
        <taxon>Eukaryota</taxon>
        <taxon>Metazoa</taxon>
        <taxon>Chordata</taxon>
        <taxon>Craniata</taxon>
        <taxon>Vertebrata</taxon>
        <taxon>Euteleostomi</taxon>
        <taxon>Lepidosauria</taxon>
        <taxon>Squamata</taxon>
        <taxon>Bifurcata</taxon>
        <taxon>Unidentata</taxon>
        <taxon>Episquamata</taxon>
        <taxon>Laterata</taxon>
        <taxon>Lacertibaenia</taxon>
        <taxon>Lacertidae</taxon>
        <taxon>Podarcis</taxon>
    </lineage>
</organism>
<proteinExistence type="predicted"/>